<evidence type="ECO:0000259" key="3">
    <source>
        <dbReference type="PROSITE" id="PS51915"/>
    </source>
</evidence>
<gene>
    <name evidence="4" type="ORF">OS493_007529</name>
</gene>
<evidence type="ECO:0000313" key="5">
    <source>
        <dbReference type="Proteomes" id="UP001163046"/>
    </source>
</evidence>
<dbReference type="Gene3D" id="3.40.1800.20">
    <property type="match status" value="1"/>
</dbReference>
<accession>A0A9W9Z603</accession>
<organism evidence="4 5">
    <name type="scientific">Desmophyllum pertusum</name>
    <dbReference type="NCBI Taxonomy" id="174260"/>
    <lineage>
        <taxon>Eukaryota</taxon>
        <taxon>Metazoa</taxon>
        <taxon>Cnidaria</taxon>
        <taxon>Anthozoa</taxon>
        <taxon>Hexacorallia</taxon>
        <taxon>Scleractinia</taxon>
        <taxon>Caryophylliina</taxon>
        <taxon>Caryophylliidae</taxon>
        <taxon>Desmophyllum</taxon>
    </lineage>
</organism>
<feature type="binding site" evidence="1">
    <location>
        <position position="28"/>
    </location>
    <ligand>
        <name>Zn(2+)</name>
        <dbReference type="ChEBI" id="CHEBI:29105"/>
    </ligand>
</feature>
<sequence length="379" mass="42938">MSSGNDPETPKKVYKSSETVNSSCCRLCKEIGDSRHCRNLFSKGNRQLLATAEELYGKALPCDELLPYLLCRPCERRLNNFQVFKTTIAESQASFELKVKRCIEESPSAPHTLKSLKSTESNMSGNVPGESRSRRGLNFTSTPSTGTQNDFPQRLEISPILPNAAAEIQSNSCTENMAKIRFEIEKELLEVARRSTKSLLRERDYTGLRSLDFEKIIEEMKSLCPTVFVILSAMIQFDCNEDKKAAALALIYSIIMFKRCHELSQFQRVNTVLLAEGNASQELIERLNKYGFCLDKSMKYTIQEEIGSHFLDHAVELVKQGKRFVFVLDNIDWDVKVHDVRSDNQNRSVHAVATSIVFDRVTSDHLPDNGQQKILPLVI</sequence>
<feature type="domain" description="ZAD" evidence="3">
    <location>
        <begin position="23"/>
        <end position="98"/>
    </location>
</feature>
<name>A0A9W9Z603_9CNID</name>
<keyword evidence="1" id="KW-0863">Zinc-finger</keyword>
<dbReference type="EMBL" id="MU826828">
    <property type="protein sequence ID" value="KAJ7374423.1"/>
    <property type="molecule type" value="Genomic_DNA"/>
</dbReference>
<dbReference type="Proteomes" id="UP001163046">
    <property type="component" value="Unassembled WGS sequence"/>
</dbReference>
<evidence type="ECO:0000256" key="2">
    <source>
        <dbReference type="SAM" id="MobiDB-lite"/>
    </source>
</evidence>
<dbReference type="GO" id="GO:0005634">
    <property type="term" value="C:nucleus"/>
    <property type="evidence" value="ECO:0007669"/>
    <property type="project" value="InterPro"/>
</dbReference>
<keyword evidence="1" id="KW-0479">Metal-binding</keyword>
<keyword evidence="5" id="KW-1185">Reference proteome</keyword>
<dbReference type="PROSITE" id="PS51915">
    <property type="entry name" value="ZAD"/>
    <property type="match status" value="1"/>
</dbReference>
<evidence type="ECO:0000256" key="1">
    <source>
        <dbReference type="PROSITE-ProRule" id="PRU01263"/>
    </source>
</evidence>
<feature type="compositionally biased region" description="Polar residues" evidence="2">
    <location>
        <begin position="138"/>
        <end position="151"/>
    </location>
</feature>
<evidence type="ECO:0000313" key="4">
    <source>
        <dbReference type="EMBL" id="KAJ7374423.1"/>
    </source>
</evidence>
<proteinExistence type="predicted"/>
<feature type="compositionally biased region" description="Polar residues" evidence="2">
    <location>
        <begin position="115"/>
        <end position="125"/>
    </location>
</feature>
<keyword evidence="1" id="KW-0862">Zinc</keyword>
<dbReference type="OrthoDB" id="5987050at2759"/>
<reference evidence="4" key="1">
    <citation type="submission" date="2023-01" db="EMBL/GenBank/DDBJ databases">
        <title>Genome assembly of the deep-sea coral Lophelia pertusa.</title>
        <authorList>
            <person name="Herrera S."/>
            <person name="Cordes E."/>
        </authorList>
    </citation>
    <scope>NUCLEOTIDE SEQUENCE</scope>
    <source>
        <strain evidence="4">USNM1676648</strain>
        <tissue evidence="4">Polyp</tissue>
    </source>
</reference>
<dbReference type="AlphaFoldDB" id="A0A9W9Z603"/>
<feature type="region of interest" description="Disordered" evidence="2">
    <location>
        <begin position="110"/>
        <end position="152"/>
    </location>
</feature>
<dbReference type="Pfam" id="PF07776">
    <property type="entry name" value="zf-AD"/>
    <property type="match status" value="1"/>
</dbReference>
<dbReference type="GO" id="GO:0008270">
    <property type="term" value="F:zinc ion binding"/>
    <property type="evidence" value="ECO:0007669"/>
    <property type="project" value="UniProtKB-UniRule"/>
</dbReference>
<protein>
    <recommendedName>
        <fullName evidence="3">ZAD domain-containing protein</fullName>
    </recommendedName>
</protein>
<feature type="binding site" evidence="1">
    <location>
        <position position="74"/>
    </location>
    <ligand>
        <name>Zn(2+)</name>
        <dbReference type="ChEBI" id="CHEBI:29105"/>
    </ligand>
</feature>
<comment type="caution">
    <text evidence="4">The sequence shown here is derived from an EMBL/GenBank/DDBJ whole genome shotgun (WGS) entry which is preliminary data.</text>
</comment>
<feature type="binding site" evidence="1">
    <location>
        <position position="25"/>
    </location>
    <ligand>
        <name>Zn(2+)</name>
        <dbReference type="ChEBI" id="CHEBI:29105"/>
    </ligand>
</feature>
<dbReference type="SMART" id="SM00868">
    <property type="entry name" value="zf-AD"/>
    <property type="match status" value="1"/>
</dbReference>
<dbReference type="InterPro" id="IPR012934">
    <property type="entry name" value="Znf_AD"/>
</dbReference>
<feature type="binding site" evidence="1">
    <location>
        <position position="71"/>
    </location>
    <ligand>
        <name>Zn(2+)</name>
        <dbReference type="ChEBI" id="CHEBI:29105"/>
    </ligand>
</feature>